<dbReference type="Pfam" id="PF00877">
    <property type="entry name" value="NLPC_P60"/>
    <property type="match status" value="1"/>
</dbReference>
<evidence type="ECO:0000256" key="6">
    <source>
        <dbReference type="ARBA" id="ARBA00022833"/>
    </source>
</evidence>
<organism evidence="9 10">
    <name type="scientific">Candidatus Glomeribacter gigasporarum BEG34</name>
    <dbReference type="NCBI Taxonomy" id="1070319"/>
    <lineage>
        <taxon>Bacteria</taxon>
        <taxon>Pseudomonadati</taxon>
        <taxon>Pseudomonadota</taxon>
        <taxon>Betaproteobacteria</taxon>
        <taxon>Burkholderiales</taxon>
        <taxon>Burkholderiaceae</taxon>
        <taxon>Candidatus Glomeribacter</taxon>
    </lineage>
</organism>
<dbReference type="EMBL" id="CAFB01000050">
    <property type="protein sequence ID" value="CCD29886.1"/>
    <property type="molecule type" value="Genomic_DNA"/>
</dbReference>
<dbReference type="eggNOG" id="COG0791">
    <property type="taxonomic scope" value="Bacteria"/>
</dbReference>
<feature type="domain" description="NlpC/P60" evidence="8">
    <location>
        <begin position="95"/>
        <end position="232"/>
    </location>
</feature>
<protein>
    <submittedName>
        <fullName evidence="9">Phage hk022 gp19-related protein</fullName>
    </submittedName>
</protein>
<dbReference type="PROSITE" id="PS51935">
    <property type="entry name" value="NLPC_P60"/>
    <property type="match status" value="1"/>
</dbReference>
<dbReference type="PANTHER" id="PTHR34858">
    <property type="entry name" value="CYSO-CYSTEINE PEPTIDASE"/>
    <property type="match status" value="1"/>
</dbReference>
<comment type="caution">
    <text evidence="9">The sequence shown here is derived from an EMBL/GenBank/DDBJ whole genome shotgun (WGS) entry which is preliminary data.</text>
</comment>
<keyword evidence="5" id="KW-0788">Thiol protease</keyword>
<dbReference type="GO" id="GO:0008270">
    <property type="term" value="F:zinc ion binding"/>
    <property type="evidence" value="ECO:0007669"/>
    <property type="project" value="TreeGrafter"/>
</dbReference>
<dbReference type="GO" id="GO:0006508">
    <property type="term" value="P:proteolysis"/>
    <property type="evidence" value="ECO:0007669"/>
    <property type="project" value="UniProtKB-KW"/>
</dbReference>
<evidence type="ECO:0000259" key="8">
    <source>
        <dbReference type="PROSITE" id="PS51935"/>
    </source>
</evidence>
<dbReference type="eggNOG" id="COG1310">
    <property type="taxonomic scope" value="Bacteria"/>
</dbReference>
<evidence type="ECO:0000256" key="1">
    <source>
        <dbReference type="ARBA" id="ARBA00007074"/>
    </source>
</evidence>
<dbReference type="GO" id="GO:0008234">
    <property type="term" value="F:cysteine-type peptidase activity"/>
    <property type="evidence" value="ECO:0007669"/>
    <property type="project" value="UniProtKB-KW"/>
</dbReference>
<dbReference type="OrthoDB" id="1494599at2"/>
<dbReference type="CDD" id="cd08073">
    <property type="entry name" value="MPN_NLPC_P60"/>
    <property type="match status" value="1"/>
</dbReference>
<dbReference type="Pfam" id="PF14464">
    <property type="entry name" value="Prok-JAB"/>
    <property type="match status" value="1"/>
</dbReference>
<keyword evidence="4" id="KW-0378">Hydrolase</keyword>
<sequence>MQASVLEALRTHAAADYPRESCGLILKANGQEHYVPCRNLAASDAHFILHPEDYAAAEEAGEVVCIVHSHPNLPPLPSEADRVMCEQTGLPWLIVNWPTGALRTFQPSGYQAPLIGRPFSHGILDCYTLIRDYYQRALRLDLPDFERAPEWWTQGGNLYLDHFDEAGFIEVPLPALQQHDVLLMQNAAPVPNHSAIYLGGGRILQHCQGHLSAESIYGGYWRKCTTHCLRHRNLLNA</sequence>
<dbReference type="GO" id="GO:0008235">
    <property type="term" value="F:metalloexopeptidase activity"/>
    <property type="evidence" value="ECO:0007669"/>
    <property type="project" value="TreeGrafter"/>
</dbReference>
<keyword evidence="3" id="KW-0479">Metal-binding</keyword>
<dbReference type="InterPro" id="IPR028090">
    <property type="entry name" value="JAB_dom_prok"/>
</dbReference>
<dbReference type="InterPro" id="IPR000555">
    <property type="entry name" value="JAMM/MPN+_dom"/>
</dbReference>
<dbReference type="InterPro" id="IPR051929">
    <property type="entry name" value="VirAsm_ModProt"/>
</dbReference>
<evidence type="ECO:0000256" key="2">
    <source>
        <dbReference type="ARBA" id="ARBA00022670"/>
    </source>
</evidence>
<dbReference type="SUPFAM" id="SSF102712">
    <property type="entry name" value="JAB1/MPN domain"/>
    <property type="match status" value="1"/>
</dbReference>
<evidence type="ECO:0000313" key="9">
    <source>
        <dbReference type="EMBL" id="CCD29886.1"/>
    </source>
</evidence>
<keyword evidence="7" id="KW-0482">Metalloprotease</keyword>
<evidence type="ECO:0000256" key="4">
    <source>
        <dbReference type="ARBA" id="ARBA00022801"/>
    </source>
</evidence>
<dbReference type="Gene3D" id="3.40.140.10">
    <property type="entry name" value="Cytidine Deaminase, domain 2"/>
    <property type="match status" value="1"/>
</dbReference>
<dbReference type="InterPro" id="IPR038765">
    <property type="entry name" value="Papain-like_cys_pep_sf"/>
</dbReference>
<dbReference type="SUPFAM" id="SSF54001">
    <property type="entry name" value="Cysteine proteinases"/>
    <property type="match status" value="1"/>
</dbReference>
<dbReference type="RefSeq" id="WP_006682985.1">
    <property type="nucleotide sequence ID" value="NZ_CAFB01000050.1"/>
</dbReference>
<proteinExistence type="inferred from homology"/>
<comment type="similarity">
    <text evidence="1">Belongs to the peptidase C40 family.</text>
</comment>
<evidence type="ECO:0000256" key="3">
    <source>
        <dbReference type="ARBA" id="ARBA00022723"/>
    </source>
</evidence>
<gene>
    <name evidence="9" type="ORF">CAGGBEG34_320017</name>
</gene>
<dbReference type="SMART" id="SM00232">
    <property type="entry name" value="JAB_MPN"/>
    <property type="match status" value="1"/>
</dbReference>
<dbReference type="Proteomes" id="UP000054051">
    <property type="component" value="Unassembled WGS sequence"/>
</dbReference>
<evidence type="ECO:0000256" key="7">
    <source>
        <dbReference type="ARBA" id="ARBA00023049"/>
    </source>
</evidence>
<dbReference type="Gene3D" id="3.90.1720.10">
    <property type="entry name" value="endopeptidase domain like (from Nostoc punctiforme)"/>
    <property type="match status" value="1"/>
</dbReference>
<keyword evidence="10" id="KW-1185">Reference proteome</keyword>
<keyword evidence="6" id="KW-0862">Zinc</keyword>
<name>G2JAT4_9BURK</name>
<dbReference type="STRING" id="1070319.CAGGBEG34_320017"/>
<dbReference type="PANTHER" id="PTHR34858:SF1">
    <property type="entry name" value="CYSO-CYSTEINE PEPTIDASE"/>
    <property type="match status" value="1"/>
</dbReference>
<evidence type="ECO:0000256" key="5">
    <source>
        <dbReference type="ARBA" id="ARBA00022807"/>
    </source>
</evidence>
<keyword evidence="2" id="KW-0645">Protease</keyword>
<reference evidence="9 10" key="1">
    <citation type="submission" date="2011-08" db="EMBL/GenBank/DDBJ databases">
        <title>The genome of the obligate endobacterium of an arbuscular mycorrhizal fungus reveals an interphylum network of nutritional interactions.</title>
        <authorList>
            <person name="Ghignone S."/>
            <person name="Salvioli A."/>
            <person name="Anca I."/>
            <person name="Lumini E."/>
            <person name="Ortu G."/>
            <person name="Petiti L."/>
            <person name="Cruveiller S."/>
            <person name="Bianciotto V."/>
            <person name="Piffanelli P."/>
            <person name="Lanfranco L."/>
            <person name="Bonfante P."/>
        </authorList>
    </citation>
    <scope>NUCLEOTIDE SEQUENCE [LARGE SCALE GENOMIC DNA]</scope>
    <source>
        <strain evidence="9 10">BEG34</strain>
    </source>
</reference>
<dbReference type="InterPro" id="IPR000064">
    <property type="entry name" value="NLP_P60_dom"/>
</dbReference>
<dbReference type="AlphaFoldDB" id="G2JAT4"/>
<accession>G2JAT4</accession>
<evidence type="ECO:0000313" key="10">
    <source>
        <dbReference type="Proteomes" id="UP000054051"/>
    </source>
</evidence>